<dbReference type="PROSITE" id="PS51178">
    <property type="entry name" value="PASTA"/>
    <property type="match status" value="1"/>
</dbReference>
<evidence type="ECO:0000313" key="6">
    <source>
        <dbReference type="Proteomes" id="UP000032233"/>
    </source>
</evidence>
<dbReference type="Gene3D" id="3.30.450.330">
    <property type="match status" value="1"/>
</dbReference>
<dbReference type="Pfam" id="PF00905">
    <property type="entry name" value="Transpeptidase"/>
    <property type="match status" value="1"/>
</dbReference>
<dbReference type="InterPro" id="IPR001460">
    <property type="entry name" value="PCN-bd_Tpept"/>
</dbReference>
<keyword evidence="2" id="KW-0121">Carboxypeptidase</keyword>
<dbReference type="SUPFAM" id="SSF56601">
    <property type="entry name" value="beta-lactamase/transpeptidase-like"/>
    <property type="match status" value="1"/>
</dbReference>
<keyword evidence="2" id="KW-0645">Protease</keyword>
<dbReference type="GO" id="GO:0004180">
    <property type="term" value="F:carboxypeptidase activity"/>
    <property type="evidence" value="ECO:0007669"/>
    <property type="project" value="UniProtKB-KW"/>
</dbReference>
<dbReference type="Gene3D" id="3.90.1310.10">
    <property type="entry name" value="Penicillin-binding protein 2a (Domain 2)"/>
    <property type="match status" value="1"/>
</dbReference>
<comment type="caution">
    <text evidence="5">The sequence shown here is derived from an EMBL/GenBank/DDBJ whole genome shotgun (WGS) entry which is preliminary data.</text>
</comment>
<dbReference type="FunCoup" id="A0A0D2JAB4">
    <property type="interactions" value="198"/>
</dbReference>
<dbReference type="Gene3D" id="1.10.150.770">
    <property type="match status" value="1"/>
</dbReference>
<dbReference type="InterPro" id="IPR036138">
    <property type="entry name" value="PBP_dimer_sf"/>
</dbReference>
<dbReference type="InterPro" id="IPR012338">
    <property type="entry name" value="Beta-lactam/transpept-like"/>
</dbReference>
<dbReference type="InterPro" id="IPR005311">
    <property type="entry name" value="PBP_dimer"/>
</dbReference>
<keyword evidence="2" id="KW-0378">Hydrolase</keyword>
<gene>
    <name evidence="5" type="ORF">X474_04690</name>
</gene>
<feature type="domain" description="PASTA" evidence="4">
    <location>
        <begin position="596"/>
        <end position="649"/>
    </location>
</feature>
<evidence type="ECO:0000313" key="5">
    <source>
        <dbReference type="EMBL" id="KIX15079.1"/>
    </source>
</evidence>
<evidence type="ECO:0000256" key="1">
    <source>
        <dbReference type="ARBA" id="ARBA00004370"/>
    </source>
</evidence>
<dbReference type="Gene3D" id="3.40.710.10">
    <property type="entry name" value="DD-peptidase/beta-lactamase superfamily"/>
    <property type="match status" value="1"/>
</dbReference>
<dbReference type="GO" id="GO:0008658">
    <property type="term" value="F:penicillin binding"/>
    <property type="evidence" value="ECO:0007669"/>
    <property type="project" value="InterPro"/>
</dbReference>
<accession>A0A0D2JAB4</accession>
<name>A0A0D2JAB4_9BACT</name>
<protein>
    <submittedName>
        <fullName evidence="5">Penicillin-binding protein</fullName>
    </submittedName>
</protein>
<dbReference type="SMART" id="SM00740">
    <property type="entry name" value="PASTA"/>
    <property type="match status" value="1"/>
</dbReference>
<comment type="subcellular location">
    <subcellularLocation>
        <location evidence="1">Membrane</location>
    </subcellularLocation>
</comment>
<dbReference type="PANTHER" id="PTHR30627">
    <property type="entry name" value="PEPTIDOGLYCAN D,D-TRANSPEPTIDASE"/>
    <property type="match status" value="1"/>
</dbReference>
<reference evidence="5 6" key="1">
    <citation type="submission" date="2013-11" db="EMBL/GenBank/DDBJ databases">
        <title>Metagenomic analysis of a methanogenic consortium involved in long chain n-alkane degradation.</title>
        <authorList>
            <person name="Davidova I.A."/>
            <person name="Callaghan A.V."/>
            <person name="Wawrik B."/>
            <person name="Pruitt S."/>
            <person name="Marks C."/>
            <person name="Duncan K.E."/>
            <person name="Suflita J.M."/>
        </authorList>
    </citation>
    <scope>NUCLEOTIDE SEQUENCE [LARGE SCALE GENOMIC DNA]</scope>
    <source>
        <strain evidence="5 6">SPR</strain>
    </source>
</reference>
<dbReference type="Pfam" id="PF03793">
    <property type="entry name" value="PASTA"/>
    <property type="match status" value="1"/>
</dbReference>
<dbReference type="InterPro" id="IPR005543">
    <property type="entry name" value="PASTA_dom"/>
</dbReference>
<dbReference type="SUPFAM" id="SSF54184">
    <property type="entry name" value="Penicillin-binding protein 2x (pbp-2x), c-terminal domain"/>
    <property type="match status" value="1"/>
</dbReference>
<organism evidence="5 6">
    <name type="scientific">Dethiosulfatarculus sandiegensis</name>
    <dbReference type="NCBI Taxonomy" id="1429043"/>
    <lineage>
        <taxon>Bacteria</taxon>
        <taxon>Pseudomonadati</taxon>
        <taxon>Thermodesulfobacteriota</taxon>
        <taxon>Desulfarculia</taxon>
        <taxon>Desulfarculales</taxon>
        <taxon>Desulfarculaceae</taxon>
        <taxon>Dethiosulfatarculus</taxon>
    </lineage>
</organism>
<proteinExistence type="predicted"/>
<dbReference type="Proteomes" id="UP000032233">
    <property type="component" value="Unassembled WGS sequence"/>
</dbReference>
<evidence type="ECO:0000256" key="3">
    <source>
        <dbReference type="ARBA" id="ARBA00023136"/>
    </source>
</evidence>
<dbReference type="CDD" id="cd06575">
    <property type="entry name" value="PASTA_Pbp2x-like_2"/>
    <property type="match status" value="1"/>
</dbReference>
<dbReference type="InParanoid" id="A0A0D2JAB4"/>
<dbReference type="EMBL" id="AZAC01000004">
    <property type="protein sequence ID" value="KIX15079.1"/>
    <property type="molecule type" value="Genomic_DNA"/>
</dbReference>
<sequence length="654" mass="70900">MKNRRWIRIRLQAVGVFFVLVCLVLWGRAAYLQLFEHDHLTSLAGRELMKRIKMHPRRGIIFDRNQDELAVSVDTDSVFACPVRIKTPKATGRALAGALQLSKARVVKALSGEKRFVWIARRISPQKAAKVKSLNLKGVGILKEPKRIYPFTSLASHVLGFAGDEAKGLEGLEKSYDKVLRGQGHTIISQRDALGRTIHLTQEAFTMLPEGDHLVLTLDKGLQYQVEKILAETIEQRKAKSGQAIVVVPQTGEILAMASWPTFNPNVFGRYSRSQYRNRLVEDVFEPGSTFKLFVAAGALQSGKVLDGQLIDCEEGKWKVGGKVIHDTHPHGELDLAGIVKVSSNIGIAKVGFIVGAEALSESIKSFGFAQRTGVDLPGESSGILRSYKSWRPVDLANICFGQGVAITTIQLAQAVAAIANGGVLMKPYVVKAELDHDMRIKREVNPQVVRRVLSEGVARRLTKIMMAVTEEGGTAQRVRVEPFDVAGKTGTAQKVKPGGGYSHRDYIASFVGFLPALDPQVVVCVVIDTPKKGYYGSTVAGPAFVKIARAALNSLGVTWPGPGKATGKNSGVLTKANQFTEPVSKEELEKSLGVGVTPDFRGHTLRSVLALAAENGIKVKVGGWGRVVSQYPQVGDPVATELELTLKPVGEGA</sequence>
<keyword evidence="6" id="KW-1185">Reference proteome</keyword>
<dbReference type="PATRIC" id="fig|1429043.3.peg.1001"/>
<evidence type="ECO:0000259" key="4">
    <source>
        <dbReference type="PROSITE" id="PS51178"/>
    </source>
</evidence>
<dbReference type="STRING" id="1429043.X474_04690"/>
<dbReference type="GO" id="GO:0005886">
    <property type="term" value="C:plasma membrane"/>
    <property type="evidence" value="ECO:0007669"/>
    <property type="project" value="TreeGrafter"/>
</dbReference>
<keyword evidence="3" id="KW-0472">Membrane</keyword>
<dbReference type="PANTHER" id="PTHR30627:SF1">
    <property type="entry name" value="PEPTIDOGLYCAN D,D-TRANSPEPTIDASE FTSI"/>
    <property type="match status" value="1"/>
</dbReference>
<dbReference type="GO" id="GO:0071555">
    <property type="term" value="P:cell wall organization"/>
    <property type="evidence" value="ECO:0007669"/>
    <property type="project" value="TreeGrafter"/>
</dbReference>
<dbReference type="AlphaFoldDB" id="A0A0D2JAB4"/>
<dbReference type="InterPro" id="IPR050515">
    <property type="entry name" value="Beta-lactam/transpept"/>
</dbReference>
<dbReference type="SUPFAM" id="SSF56519">
    <property type="entry name" value="Penicillin binding protein dimerisation domain"/>
    <property type="match status" value="1"/>
</dbReference>
<evidence type="ECO:0000256" key="2">
    <source>
        <dbReference type="ARBA" id="ARBA00022645"/>
    </source>
</evidence>
<dbReference type="Pfam" id="PF03717">
    <property type="entry name" value="PBP_dimer"/>
    <property type="match status" value="1"/>
</dbReference>